<proteinExistence type="predicted"/>
<sequence length="107" mass="11797">MVGPKPTIEVPRWMWIVVSHQNKIVKSLKKNYVRSYFLKQPNNGIIRIFRRAVRLNRTPLFPPPLSPPLCPRSSTAPALPSSSSSSSLVLVVAVVGGARSYVDLSAT</sequence>
<protein>
    <submittedName>
        <fullName evidence="2">Uncharacterized protein</fullName>
    </submittedName>
</protein>
<dbReference type="Proteomes" id="UP000249789">
    <property type="component" value="Unassembled WGS sequence"/>
</dbReference>
<accession>A0A8G1RMZ8</accession>
<evidence type="ECO:0000256" key="1">
    <source>
        <dbReference type="SAM" id="MobiDB-lite"/>
    </source>
</evidence>
<dbReference type="VEuPathDB" id="FungiDB:BO72DRAFT_450400"/>
<dbReference type="RefSeq" id="XP_040798750.1">
    <property type="nucleotide sequence ID" value="XM_040945249.1"/>
</dbReference>
<feature type="region of interest" description="Disordered" evidence="1">
    <location>
        <begin position="66"/>
        <end position="86"/>
    </location>
</feature>
<organism evidence="2 3">
    <name type="scientific">Aspergillus fijiensis CBS 313.89</name>
    <dbReference type="NCBI Taxonomy" id="1448319"/>
    <lineage>
        <taxon>Eukaryota</taxon>
        <taxon>Fungi</taxon>
        <taxon>Dikarya</taxon>
        <taxon>Ascomycota</taxon>
        <taxon>Pezizomycotina</taxon>
        <taxon>Eurotiomycetes</taxon>
        <taxon>Eurotiomycetidae</taxon>
        <taxon>Eurotiales</taxon>
        <taxon>Aspergillaceae</taxon>
        <taxon>Aspergillus</taxon>
    </lineage>
</organism>
<name>A0A8G1RMZ8_9EURO</name>
<dbReference type="AlphaFoldDB" id="A0A8G1RMZ8"/>
<dbReference type="EMBL" id="KZ824665">
    <property type="protein sequence ID" value="RAK74740.1"/>
    <property type="molecule type" value="Genomic_DNA"/>
</dbReference>
<gene>
    <name evidence="2" type="ORF">BO72DRAFT_450400</name>
</gene>
<evidence type="ECO:0000313" key="2">
    <source>
        <dbReference type="EMBL" id="RAK74740.1"/>
    </source>
</evidence>
<reference evidence="2 3" key="1">
    <citation type="submission" date="2018-02" db="EMBL/GenBank/DDBJ databases">
        <title>The genomes of Aspergillus section Nigri reveals drivers in fungal speciation.</title>
        <authorList>
            <consortium name="DOE Joint Genome Institute"/>
            <person name="Vesth T.C."/>
            <person name="Nybo J."/>
            <person name="Theobald S."/>
            <person name="Brandl J."/>
            <person name="Frisvad J.C."/>
            <person name="Nielsen K.F."/>
            <person name="Lyhne E.K."/>
            <person name="Kogle M.E."/>
            <person name="Kuo A."/>
            <person name="Riley R."/>
            <person name="Clum A."/>
            <person name="Nolan M."/>
            <person name="Lipzen A."/>
            <person name="Salamov A."/>
            <person name="Henrissat B."/>
            <person name="Wiebenga A."/>
            <person name="De vries R.P."/>
            <person name="Grigoriev I.V."/>
            <person name="Mortensen U.H."/>
            <person name="Andersen M.R."/>
            <person name="Baker S.E."/>
        </authorList>
    </citation>
    <scope>NUCLEOTIDE SEQUENCE [LARGE SCALE GENOMIC DNA]</scope>
    <source>
        <strain evidence="2 3">CBS 313.89</strain>
    </source>
</reference>
<evidence type="ECO:0000313" key="3">
    <source>
        <dbReference type="Proteomes" id="UP000249789"/>
    </source>
</evidence>
<keyword evidence="3" id="KW-1185">Reference proteome</keyword>
<dbReference type="GeneID" id="63862582"/>
<feature type="compositionally biased region" description="Low complexity" evidence="1">
    <location>
        <begin position="71"/>
        <end position="86"/>
    </location>
</feature>